<evidence type="ECO:0000256" key="2">
    <source>
        <dbReference type="ARBA" id="ARBA00023002"/>
    </source>
</evidence>
<proteinExistence type="predicted"/>
<dbReference type="PROSITE" id="PS51352">
    <property type="entry name" value="THIOREDOXIN_2"/>
    <property type="match status" value="1"/>
</dbReference>
<feature type="domain" description="Thioredoxin" evidence="5">
    <location>
        <begin position="24"/>
        <end position="218"/>
    </location>
</feature>
<keyword evidence="1" id="KW-0732">Signal</keyword>
<evidence type="ECO:0000313" key="6">
    <source>
        <dbReference type="EMBL" id="ONF95731.1"/>
    </source>
</evidence>
<keyword evidence="3" id="KW-1015">Disulfide bond</keyword>
<dbReference type="AlphaFoldDB" id="A0A1V2EST4"/>
<evidence type="ECO:0000256" key="4">
    <source>
        <dbReference type="ARBA" id="ARBA00023284"/>
    </source>
</evidence>
<evidence type="ECO:0000256" key="1">
    <source>
        <dbReference type="ARBA" id="ARBA00022729"/>
    </source>
</evidence>
<name>A0A1V2EST4_9SPHN</name>
<organism evidence="6 7">
    <name type="scientific">Sphingomonas jeddahensis</name>
    <dbReference type="NCBI Taxonomy" id="1915074"/>
    <lineage>
        <taxon>Bacteria</taxon>
        <taxon>Pseudomonadati</taxon>
        <taxon>Pseudomonadota</taxon>
        <taxon>Alphaproteobacteria</taxon>
        <taxon>Sphingomonadales</taxon>
        <taxon>Sphingomonadaceae</taxon>
        <taxon>Sphingomonas</taxon>
    </lineage>
</organism>
<dbReference type="PANTHER" id="PTHR13887:SF14">
    <property type="entry name" value="DISULFIDE BOND FORMATION PROTEIN D"/>
    <property type="match status" value="1"/>
</dbReference>
<dbReference type="RefSeq" id="WP_076744941.1">
    <property type="nucleotide sequence ID" value="NZ_MPSB01000009.1"/>
</dbReference>
<gene>
    <name evidence="6" type="ORF">SPHI_21690</name>
</gene>
<dbReference type="EMBL" id="MPSB01000009">
    <property type="protein sequence ID" value="ONF95731.1"/>
    <property type="molecule type" value="Genomic_DNA"/>
</dbReference>
<dbReference type="InterPro" id="IPR001853">
    <property type="entry name" value="DSBA-like_thioredoxin_dom"/>
</dbReference>
<dbReference type="PANTHER" id="PTHR13887">
    <property type="entry name" value="GLUTATHIONE S-TRANSFERASE KAPPA"/>
    <property type="match status" value="1"/>
</dbReference>
<accession>A0A1V2EST4</accession>
<protein>
    <submittedName>
        <fullName evidence="6">DSBA-like thioredoxin domain protein</fullName>
    </submittedName>
</protein>
<sequence length="225" mass="23924">MKRPTILALAAVVLLLVGIMVGRSGVIDPAEAQTSSATARAAEGARLRKQIQNDPLAPTVARKGADVTLVMFSDYQCPYCRKMHPVLEQLVREDPKVTLVYRDWPIFGPGSVEAAKVATAAKYQGKHAAFNDAMMHTPGKVTSQTIRAAATKAGVDWARLQADLKTHAGDIDGLIDRNGRYAAMMGLTGTPALLVGPYLVPGAMELAGLRKAVALARSNPNALPK</sequence>
<keyword evidence="2" id="KW-0560">Oxidoreductase</keyword>
<dbReference type="InterPro" id="IPR013766">
    <property type="entry name" value="Thioredoxin_domain"/>
</dbReference>
<dbReference type="Proteomes" id="UP000188729">
    <property type="component" value="Unassembled WGS sequence"/>
</dbReference>
<dbReference type="GO" id="GO:0016491">
    <property type="term" value="F:oxidoreductase activity"/>
    <property type="evidence" value="ECO:0007669"/>
    <property type="project" value="UniProtKB-KW"/>
</dbReference>
<dbReference type="Gene3D" id="3.40.30.10">
    <property type="entry name" value="Glutaredoxin"/>
    <property type="match status" value="1"/>
</dbReference>
<comment type="caution">
    <text evidence="6">The sequence shown here is derived from an EMBL/GenBank/DDBJ whole genome shotgun (WGS) entry which is preliminary data.</text>
</comment>
<dbReference type="OrthoDB" id="9780147at2"/>
<evidence type="ECO:0000256" key="3">
    <source>
        <dbReference type="ARBA" id="ARBA00023157"/>
    </source>
</evidence>
<dbReference type="CDD" id="cd03023">
    <property type="entry name" value="DsbA_Com1_like"/>
    <property type="match status" value="1"/>
</dbReference>
<keyword evidence="4" id="KW-0676">Redox-active center</keyword>
<dbReference type="InterPro" id="IPR036249">
    <property type="entry name" value="Thioredoxin-like_sf"/>
</dbReference>
<reference evidence="6 7" key="1">
    <citation type="submission" date="2016-11" db="EMBL/GenBank/DDBJ databases">
        <title>Genome sequence of Sphingomonas jeddahensis G39.</title>
        <authorList>
            <person name="Poehlein A."/>
            <person name="Wuebbeler J.H."/>
            <person name="Steinbuechel A."/>
            <person name="Daniel R."/>
        </authorList>
    </citation>
    <scope>NUCLEOTIDE SEQUENCE [LARGE SCALE GENOMIC DNA]</scope>
    <source>
        <strain evidence="6 7">G39</strain>
    </source>
</reference>
<evidence type="ECO:0000313" key="7">
    <source>
        <dbReference type="Proteomes" id="UP000188729"/>
    </source>
</evidence>
<evidence type="ECO:0000259" key="5">
    <source>
        <dbReference type="PROSITE" id="PS51352"/>
    </source>
</evidence>
<keyword evidence="7" id="KW-1185">Reference proteome</keyword>
<dbReference type="Pfam" id="PF01323">
    <property type="entry name" value="DSBA"/>
    <property type="match status" value="1"/>
</dbReference>
<dbReference type="STRING" id="1915074.SPHI_21690"/>
<dbReference type="SUPFAM" id="SSF52833">
    <property type="entry name" value="Thioredoxin-like"/>
    <property type="match status" value="1"/>
</dbReference>